<keyword evidence="2" id="KW-1185">Reference proteome</keyword>
<dbReference type="EMBL" id="JBFRCH010000002">
    <property type="protein sequence ID" value="MEX3931131.1"/>
    <property type="molecule type" value="Genomic_DNA"/>
</dbReference>
<evidence type="ECO:0000313" key="1">
    <source>
        <dbReference type="EMBL" id="MEX3931131.1"/>
    </source>
</evidence>
<gene>
    <name evidence="1" type="ORF">AB4Y32_04775</name>
</gene>
<organism evidence="1 2">
    <name type="scientific">Paraburkholderia phymatum</name>
    <dbReference type="NCBI Taxonomy" id="148447"/>
    <lineage>
        <taxon>Bacteria</taxon>
        <taxon>Pseudomonadati</taxon>
        <taxon>Pseudomonadota</taxon>
        <taxon>Betaproteobacteria</taxon>
        <taxon>Burkholderiales</taxon>
        <taxon>Burkholderiaceae</taxon>
        <taxon>Paraburkholderia</taxon>
    </lineage>
</organism>
<sequence length="118" mass="12084">MNLVGIASAATLLLPVVCHATLGAAPSTDAHQTSSRLRATPLSASPIASAWSVQESQTADGVTVREYASPANGVRPMPPVCNRSERLTGRAAYGLAHGLPIMGSPYGHRLLPTGGAAR</sequence>
<reference evidence="1" key="1">
    <citation type="submission" date="2024-07" db="EMBL/GenBank/DDBJ databases">
        <title>A survey of Mimosa microsymbionts across Brazilian biomes reveals a high diversity of Paraburkholderia nodulating endemic species, but also that Cupriavidus is common as a symbiont of widespread species.</title>
        <authorList>
            <person name="Rouws L."/>
            <person name="Barauna A."/>
            <person name="Beukes C."/>
            <person name="Rouws J.R.C."/>
            <person name="De Faria S.M."/>
            <person name="Gross E."/>
            <person name="Bueno Dos Reis Junior F."/>
            <person name="Simon M.F."/>
            <person name="Maluk M."/>
            <person name="Odee D.W."/>
            <person name="Kenicer G."/>
            <person name="Young J.P.W."/>
            <person name="Reis V.M."/>
            <person name="Zilli J."/>
            <person name="James E.K."/>
        </authorList>
    </citation>
    <scope>NUCLEOTIDE SEQUENCE</scope>
    <source>
        <strain evidence="1">EG181B</strain>
    </source>
</reference>
<evidence type="ECO:0000313" key="2">
    <source>
        <dbReference type="Proteomes" id="UP001558850"/>
    </source>
</evidence>
<dbReference type="Proteomes" id="UP001558850">
    <property type="component" value="Unassembled WGS sequence"/>
</dbReference>
<comment type="caution">
    <text evidence="1">The sequence shown here is derived from an EMBL/GenBank/DDBJ whole genome shotgun (WGS) entry which is preliminary data.</text>
</comment>
<proteinExistence type="predicted"/>
<protein>
    <submittedName>
        <fullName evidence="1">DUF2844 domain-containing protein</fullName>
    </submittedName>
</protein>
<name>A0ACC6TUT0_9BURK</name>
<accession>A0ACC6TUT0</accession>